<dbReference type="InterPro" id="IPR000873">
    <property type="entry name" value="AMP-dep_synth/lig_dom"/>
</dbReference>
<evidence type="ECO:0000256" key="5">
    <source>
        <dbReference type="ARBA" id="ARBA00022840"/>
    </source>
</evidence>
<dbReference type="GO" id="GO:0005524">
    <property type="term" value="F:ATP binding"/>
    <property type="evidence" value="ECO:0007669"/>
    <property type="project" value="UniProtKB-KW"/>
</dbReference>
<comment type="similarity">
    <text evidence="1">Belongs to the ATP-dependent AMP-binding enzyme family.</text>
</comment>
<evidence type="ECO:0000256" key="6">
    <source>
        <dbReference type="ARBA" id="ARBA00026121"/>
    </source>
</evidence>
<feature type="domain" description="AMP-dependent synthetase/ligase" evidence="8">
    <location>
        <begin position="150"/>
        <end position="556"/>
    </location>
</feature>
<name>A0A8J5MX96_HOMAM</name>
<evidence type="ECO:0000313" key="10">
    <source>
        <dbReference type="Proteomes" id="UP000747542"/>
    </source>
</evidence>
<dbReference type="InterPro" id="IPR020845">
    <property type="entry name" value="AMP-binding_CS"/>
</dbReference>
<keyword evidence="5" id="KW-0067">ATP-binding</keyword>
<dbReference type="GO" id="GO:0005783">
    <property type="term" value="C:endoplasmic reticulum"/>
    <property type="evidence" value="ECO:0007669"/>
    <property type="project" value="TreeGrafter"/>
</dbReference>
<evidence type="ECO:0000313" key="9">
    <source>
        <dbReference type="EMBL" id="KAG7167061.1"/>
    </source>
</evidence>
<evidence type="ECO:0000259" key="8">
    <source>
        <dbReference type="Pfam" id="PF00501"/>
    </source>
</evidence>
<dbReference type="PANTHER" id="PTHR43272">
    <property type="entry name" value="LONG-CHAIN-FATTY-ACID--COA LIGASE"/>
    <property type="match status" value="1"/>
</dbReference>
<dbReference type="GO" id="GO:0005886">
    <property type="term" value="C:plasma membrane"/>
    <property type="evidence" value="ECO:0007669"/>
    <property type="project" value="TreeGrafter"/>
</dbReference>
<keyword evidence="4" id="KW-0276">Fatty acid metabolism</keyword>
<protein>
    <recommendedName>
        <fullName evidence="6">long-chain-fatty-acid--CoA ligase</fullName>
        <ecNumber evidence="6">6.2.1.3</ecNumber>
    </recommendedName>
</protein>
<evidence type="ECO:0000256" key="4">
    <source>
        <dbReference type="ARBA" id="ARBA00022832"/>
    </source>
</evidence>
<keyword evidence="10" id="KW-1185">Reference proteome</keyword>
<reference evidence="9" key="1">
    <citation type="journal article" date="2021" name="Sci. Adv.">
        <title>The American lobster genome reveals insights on longevity, neural, and immune adaptations.</title>
        <authorList>
            <person name="Polinski J.M."/>
            <person name="Zimin A.V."/>
            <person name="Clark K.F."/>
            <person name="Kohn A.B."/>
            <person name="Sadowski N."/>
            <person name="Timp W."/>
            <person name="Ptitsyn A."/>
            <person name="Khanna P."/>
            <person name="Romanova D.Y."/>
            <person name="Williams P."/>
            <person name="Greenwood S.J."/>
            <person name="Moroz L.L."/>
            <person name="Walt D.R."/>
            <person name="Bodnar A.G."/>
        </authorList>
    </citation>
    <scope>NUCLEOTIDE SEQUENCE</scope>
    <source>
        <strain evidence="9">GMGI-L3</strain>
    </source>
</reference>
<dbReference type="PANTHER" id="PTHR43272:SF83">
    <property type="entry name" value="ACYL-COA SYNTHETASE LONG-CHAIN, ISOFORM J"/>
    <property type="match status" value="1"/>
</dbReference>
<accession>A0A8J5MX96</accession>
<dbReference type="Pfam" id="PF00501">
    <property type="entry name" value="AMP-binding"/>
    <property type="match status" value="1"/>
</dbReference>
<evidence type="ECO:0000256" key="1">
    <source>
        <dbReference type="ARBA" id="ARBA00006432"/>
    </source>
</evidence>
<dbReference type="Proteomes" id="UP000747542">
    <property type="component" value="Unassembled WGS sequence"/>
</dbReference>
<dbReference type="GO" id="GO:0005811">
    <property type="term" value="C:lipid droplet"/>
    <property type="evidence" value="ECO:0007669"/>
    <property type="project" value="TreeGrafter"/>
</dbReference>
<dbReference type="Gene3D" id="3.40.50.12780">
    <property type="entry name" value="N-terminal domain of ligase-like"/>
    <property type="match status" value="1"/>
</dbReference>
<dbReference type="InterPro" id="IPR042099">
    <property type="entry name" value="ANL_N_sf"/>
</dbReference>
<dbReference type="EMBL" id="JAHLQT010021845">
    <property type="protein sequence ID" value="KAG7167061.1"/>
    <property type="molecule type" value="Genomic_DNA"/>
</dbReference>
<dbReference type="AlphaFoldDB" id="A0A8J5MX96"/>
<dbReference type="GO" id="GO:0030182">
    <property type="term" value="P:neuron differentiation"/>
    <property type="evidence" value="ECO:0007669"/>
    <property type="project" value="TreeGrafter"/>
</dbReference>
<organism evidence="9 10">
    <name type="scientific">Homarus americanus</name>
    <name type="common">American lobster</name>
    <dbReference type="NCBI Taxonomy" id="6706"/>
    <lineage>
        <taxon>Eukaryota</taxon>
        <taxon>Metazoa</taxon>
        <taxon>Ecdysozoa</taxon>
        <taxon>Arthropoda</taxon>
        <taxon>Crustacea</taxon>
        <taxon>Multicrustacea</taxon>
        <taxon>Malacostraca</taxon>
        <taxon>Eumalacostraca</taxon>
        <taxon>Eucarida</taxon>
        <taxon>Decapoda</taxon>
        <taxon>Pleocyemata</taxon>
        <taxon>Astacidea</taxon>
        <taxon>Nephropoidea</taxon>
        <taxon>Nephropidae</taxon>
        <taxon>Homarus</taxon>
    </lineage>
</organism>
<dbReference type="GO" id="GO:0090433">
    <property type="term" value="F:palmitoyl-CoA ligase activity"/>
    <property type="evidence" value="ECO:0007669"/>
    <property type="project" value="TreeGrafter"/>
</dbReference>
<dbReference type="EC" id="6.2.1.3" evidence="6"/>
<dbReference type="SUPFAM" id="SSF56801">
    <property type="entry name" value="Acetyl-CoA synthetase-like"/>
    <property type="match status" value="1"/>
</dbReference>
<comment type="catalytic activity">
    <reaction evidence="7">
        <text>a long-chain fatty acid + ATP + CoA = a long-chain fatty acyl-CoA + AMP + diphosphate</text>
        <dbReference type="Rhea" id="RHEA:15421"/>
        <dbReference type="ChEBI" id="CHEBI:30616"/>
        <dbReference type="ChEBI" id="CHEBI:33019"/>
        <dbReference type="ChEBI" id="CHEBI:57287"/>
        <dbReference type="ChEBI" id="CHEBI:57560"/>
        <dbReference type="ChEBI" id="CHEBI:83139"/>
        <dbReference type="ChEBI" id="CHEBI:456215"/>
        <dbReference type="EC" id="6.2.1.3"/>
    </reaction>
</comment>
<evidence type="ECO:0000256" key="3">
    <source>
        <dbReference type="ARBA" id="ARBA00022741"/>
    </source>
</evidence>
<dbReference type="GO" id="GO:0035336">
    <property type="term" value="P:long-chain fatty-acyl-CoA metabolic process"/>
    <property type="evidence" value="ECO:0007669"/>
    <property type="project" value="TreeGrafter"/>
</dbReference>
<evidence type="ECO:0000256" key="7">
    <source>
        <dbReference type="ARBA" id="ARBA00036813"/>
    </source>
</evidence>
<proteinExistence type="inferred from homology"/>
<keyword evidence="4" id="KW-0443">Lipid metabolism</keyword>
<keyword evidence="3" id="KW-0547">Nucleotide-binding</keyword>
<gene>
    <name evidence="9" type="primary">LACS9-L</name>
    <name evidence="9" type="ORF">Hamer_G005389</name>
</gene>
<keyword evidence="2" id="KW-0436">Ligase</keyword>
<dbReference type="PROSITE" id="PS00455">
    <property type="entry name" value="AMP_BINDING"/>
    <property type="match status" value="1"/>
</dbReference>
<sequence>MVRQQFEEDVKRGIIEPVPVGEPTEWCPHMMVVPKKDGQSRRTVDFHHHTRPPFDMISSVPKHTFKTVNMGVEKGGVLNDDGYWIKGDGGHKHGFTLLEDLKKVNAITVPAILEYAANSHGEAPCMGTRKLKARLRILENGKKLEKLHFLDYVYLSYKEVQEMVVKFSDGIRNLGMSSGDRIAMFAETRAEWYVAAVGCLRSSLSVVTLYTNLPNESIVQSLKETEVNTLITSYDLLPRVIKLIQECALITRVIVIEDQLDGIGSVQDVPEQVTILPFQEVLKLEASMPLVSPKADDIAIIMYTSGSTSHPKGVELTHANIFSSITAYCVQADLRLGDRYLAYLPLAHVMELATETALMAMNVTIAYSSPFTLTNSSAKIFKGTSGDARVARPTCMSAVPLILERIIKGVYRVIEDQGHLKAKIFSEALKYKQRKVGPSLAVKVLDALVFKRVKEELGGELRMLVVGGAPVSPEIQNKIRALFGCTVQVGYGATETAACISSMDTDDIRTGHCGPPNYGVLLSLRDWEEGGYLTTDKPNSRGEIVVGGPMVSRGYFRNSEKTEEVFFEKDGVRWFKTGDIGEVDETGILHVIDRKVDLLKLNNGEYVSLGNIESKLKTHSLIESICVCAYSGAKHVVAIIVPFSDSLIKIGVKLGHMEDATMQDLCSDMKVKKAVLDELLAHGKKQGLGRWDLPAAIFLTPEPWTPESGLVTAALKIKRAPIKARFQLEIDNMYGQFDDPAQ</sequence>
<comment type="caution">
    <text evidence="9">The sequence shown here is derived from an EMBL/GenBank/DDBJ whole genome shotgun (WGS) entry which is preliminary data.</text>
</comment>
<evidence type="ECO:0000256" key="2">
    <source>
        <dbReference type="ARBA" id="ARBA00022598"/>
    </source>
</evidence>